<reference evidence="2" key="1">
    <citation type="submission" date="2020-06" db="EMBL/GenBank/DDBJ databases">
        <authorList>
            <person name="Ji K."/>
            <person name="Li J."/>
        </authorList>
    </citation>
    <scope>NUCLEOTIDE SEQUENCE</scope>
    <source>
        <strain evidence="2">JKM2019</strain>
        <tissue evidence="2">Whole body</tissue>
    </source>
</reference>
<evidence type="ECO:0000256" key="1">
    <source>
        <dbReference type="SAM" id="MobiDB-lite"/>
    </source>
</evidence>
<comment type="caution">
    <text evidence="2">The sequence shown here is derived from an EMBL/GenBank/DDBJ whole genome shotgun (WGS) entry which is preliminary data.</text>
</comment>
<feature type="compositionally biased region" description="Low complexity" evidence="1">
    <location>
        <begin position="149"/>
        <end position="159"/>
    </location>
</feature>
<sequence length="172" mass="20227">MNINVWETKQNQSSLTFIVWIVLYVPRKDTSSPHRKNRYKNNQGKTLNTMDTTVYSKKLAMFNPNIVRTSIRHSDIHGITEFGSTTSESIQSFKSNEDNISMKRQQQQQQYQQMDHGPIRSPPDFGQDHQQFYNSLGGGFIVRHDLNKQQQQQQQQQQQFPLVKKIRTTKLR</sequence>
<accession>A0A9D4SC68</accession>
<dbReference type="AlphaFoldDB" id="A0A9D4SC68"/>
<feature type="region of interest" description="Disordered" evidence="1">
    <location>
        <begin position="147"/>
        <end position="172"/>
    </location>
</feature>
<dbReference type="Proteomes" id="UP000828236">
    <property type="component" value="Unassembled WGS sequence"/>
</dbReference>
<reference evidence="2" key="2">
    <citation type="journal article" date="2021" name="World Allergy Organ. J.">
        <title>Chromosome-level assembly of Dermatophagoides farinae genome and transcriptome reveals two novel allergens Der f 37 and Der f 39.</title>
        <authorList>
            <person name="Chen J."/>
            <person name="Cai Z."/>
            <person name="Fan D."/>
            <person name="Hu J."/>
            <person name="Hou Y."/>
            <person name="He Y."/>
            <person name="Zhang Z."/>
            <person name="Zhao Z."/>
            <person name="Gao P."/>
            <person name="Hu W."/>
            <person name="Sun J."/>
            <person name="Li J."/>
            <person name="Ji K."/>
        </authorList>
    </citation>
    <scope>NUCLEOTIDE SEQUENCE</scope>
    <source>
        <strain evidence="2">JKM2019</strain>
    </source>
</reference>
<dbReference type="EMBL" id="SDOV01000010">
    <property type="protein sequence ID" value="KAH7636336.1"/>
    <property type="molecule type" value="Genomic_DNA"/>
</dbReference>
<gene>
    <name evidence="2" type="ORF">HUG17_10306</name>
</gene>
<name>A0A9D4SC68_DERFA</name>
<evidence type="ECO:0000313" key="2">
    <source>
        <dbReference type="EMBL" id="KAH7636336.1"/>
    </source>
</evidence>
<organism evidence="2">
    <name type="scientific">Dermatophagoides farinae</name>
    <name type="common">American house dust mite</name>
    <dbReference type="NCBI Taxonomy" id="6954"/>
    <lineage>
        <taxon>Eukaryota</taxon>
        <taxon>Metazoa</taxon>
        <taxon>Ecdysozoa</taxon>
        <taxon>Arthropoda</taxon>
        <taxon>Chelicerata</taxon>
        <taxon>Arachnida</taxon>
        <taxon>Acari</taxon>
        <taxon>Acariformes</taxon>
        <taxon>Sarcoptiformes</taxon>
        <taxon>Astigmata</taxon>
        <taxon>Psoroptidia</taxon>
        <taxon>Analgoidea</taxon>
        <taxon>Pyroglyphidae</taxon>
        <taxon>Dermatophagoidinae</taxon>
        <taxon>Dermatophagoides</taxon>
    </lineage>
</organism>
<proteinExistence type="predicted"/>
<protein>
    <submittedName>
        <fullName evidence="2">Uncharacterized protein</fullName>
    </submittedName>
</protein>